<feature type="transmembrane region" description="Helical" evidence="6">
    <location>
        <begin position="341"/>
        <end position="359"/>
    </location>
</feature>
<feature type="transmembrane region" description="Helical" evidence="6">
    <location>
        <begin position="21"/>
        <end position="42"/>
    </location>
</feature>
<evidence type="ECO:0000256" key="6">
    <source>
        <dbReference type="SAM" id="Phobius"/>
    </source>
</evidence>
<keyword evidence="3 6" id="KW-0812">Transmembrane</keyword>
<keyword evidence="5 6" id="KW-0472">Membrane</keyword>
<feature type="transmembrane region" description="Helical" evidence="6">
    <location>
        <begin position="230"/>
        <end position="257"/>
    </location>
</feature>
<gene>
    <name evidence="8" type="ORF">SAMN04488700_0391</name>
</gene>
<organism evidence="8 9">
    <name type="scientific">Carnobacterium iners</name>
    <dbReference type="NCBI Taxonomy" id="1073423"/>
    <lineage>
        <taxon>Bacteria</taxon>
        <taxon>Bacillati</taxon>
        <taxon>Bacillota</taxon>
        <taxon>Bacilli</taxon>
        <taxon>Lactobacillales</taxon>
        <taxon>Carnobacteriaceae</taxon>
        <taxon>Carnobacterium</taxon>
    </lineage>
</organism>
<proteinExistence type="predicted"/>
<keyword evidence="2" id="KW-1003">Cell membrane</keyword>
<dbReference type="InterPro" id="IPR013525">
    <property type="entry name" value="ABC2_TM"/>
</dbReference>
<dbReference type="AlphaFoldDB" id="A0A1X7MQP0"/>
<comment type="subcellular location">
    <subcellularLocation>
        <location evidence="1">Cell membrane</location>
        <topology evidence="1">Multi-pass membrane protein</topology>
    </subcellularLocation>
</comment>
<dbReference type="Proteomes" id="UP000193435">
    <property type="component" value="Unassembled WGS sequence"/>
</dbReference>
<feature type="domain" description="ABC-2 type transporter transmembrane" evidence="7">
    <location>
        <begin position="21"/>
        <end position="391"/>
    </location>
</feature>
<dbReference type="PANTHER" id="PTHR30294:SF29">
    <property type="entry name" value="MULTIDRUG ABC TRANSPORTER PERMEASE YBHS-RELATED"/>
    <property type="match status" value="1"/>
</dbReference>
<dbReference type="RefSeq" id="WP_085558736.1">
    <property type="nucleotide sequence ID" value="NZ_FOAH01000040.1"/>
</dbReference>
<evidence type="ECO:0000256" key="3">
    <source>
        <dbReference type="ARBA" id="ARBA00022692"/>
    </source>
</evidence>
<dbReference type="OrthoDB" id="9768837at2"/>
<evidence type="ECO:0000256" key="1">
    <source>
        <dbReference type="ARBA" id="ARBA00004651"/>
    </source>
</evidence>
<feature type="transmembrane region" description="Helical" evidence="6">
    <location>
        <begin position="316"/>
        <end position="335"/>
    </location>
</feature>
<evidence type="ECO:0000313" key="9">
    <source>
        <dbReference type="Proteomes" id="UP000193435"/>
    </source>
</evidence>
<dbReference type="STRING" id="1073423.SAMN04488700_0391"/>
<evidence type="ECO:0000313" key="8">
    <source>
        <dbReference type="EMBL" id="SMH27005.1"/>
    </source>
</evidence>
<evidence type="ECO:0000256" key="5">
    <source>
        <dbReference type="ARBA" id="ARBA00023136"/>
    </source>
</evidence>
<dbReference type="Pfam" id="PF12698">
    <property type="entry name" value="ABC2_membrane_3"/>
    <property type="match status" value="1"/>
</dbReference>
<keyword evidence="4 6" id="KW-1133">Transmembrane helix</keyword>
<feature type="transmembrane region" description="Helical" evidence="6">
    <location>
        <begin position="277"/>
        <end position="304"/>
    </location>
</feature>
<name>A0A1X7MQP0_9LACT</name>
<feature type="transmembrane region" description="Helical" evidence="6">
    <location>
        <begin position="185"/>
        <end position="209"/>
    </location>
</feature>
<evidence type="ECO:0000256" key="2">
    <source>
        <dbReference type="ARBA" id="ARBA00022475"/>
    </source>
</evidence>
<dbReference type="InterPro" id="IPR051449">
    <property type="entry name" value="ABC-2_transporter_component"/>
</dbReference>
<dbReference type="GO" id="GO:0005886">
    <property type="term" value="C:plasma membrane"/>
    <property type="evidence" value="ECO:0007669"/>
    <property type="project" value="UniProtKB-SubCell"/>
</dbReference>
<feature type="transmembrane region" description="Helical" evidence="6">
    <location>
        <begin position="371"/>
        <end position="393"/>
    </location>
</feature>
<reference evidence="8 9" key="1">
    <citation type="submission" date="2017-04" db="EMBL/GenBank/DDBJ databases">
        <authorList>
            <person name="Afonso C.L."/>
            <person name="Miller P.J."/>
            <person name="Scott M.A."/>
            <person name="Spackman E."/>
            <person name="Goraichik I."/>
            <person name="Dimitrov K.M."/>
            <person name="Suarez D.L."/>
            <person name="Swayne D.E."/>
        </authorList>
    </citation>
    <scope>NUCLEOTIDE SEQUENCE [LARGE SCALE GENOMIC DNA]</scope>
    <source>
        <strain evidence="8 9">LMG26642</strain>
    </source>
</reference>
<dbReference type="EMBL" id="FXBJ01000002">
    <property type="protein sequence ID" value="SMH27005.1"/>
    <property type="molecule type" value="Genomic_DNA"/>
</dbReference>
<sequence>MNKFWVILKESYRKNVQSVGFIVMILAPLIIIGIGLGIGYFVSNAEDDSLPIAVITENEQVQALLSSKETGLKIDKDIQSIAKAKKALGNEEIEGYATIQVKDNFVEAEYVSADIQGTPNAELLRSLLTSYQTQLKGKELALSQQEIEALTSPIQFSESIVTIKEGMIKTEDDSEIPGSLVRNGAAYLISIAIFIFITTYSSIIAQEIASEKGTRIMEVILSSVSSTTHFFGKLIGILLVCLTQILLYVIIGIIAFIQLRKIDFVKDVLSIIDLSQLTGSFIGISIALFLVGIFLYVVLAAFFGSLVTKIEDVNKAVSPVAFIAVAGFYGGMFAFVNPDHLIVEILSFVPLFTPFIMPFRIAADNISSTGIAISLVATLSFTVLTTWISLLLYRSNVLVYSNTNLFRTIKRSWSIFKSERNSTSKD</sequence>
<evidence type="ECO:0000256" key="4">
    <source>
        <dbReference type="ARBA" id="ARBA00022989"/>
    </source>
</evidence>
<protein>
    <submittedName>
        <fullName evidence="8">ABC-2 type transport system permease protein</fullName>
    </submittedName>
</protein>
<accession>A0A1X7MQP0</accession>
<keyword evidence="9" id="KW-1185">Reference proteome</keyword>
<dbReference type="GO" id="GO:0140359">
    <property type="term" value="F:ABC-type transporter activity"/>
    <property type="evidence" value="ECO:0007669"/>
    <property type="project" value="InterPro"/>
</dbReference>
<dbReference type="PANTHER" id="PTHR30294">
    <property type="entry name" value="MEMBRANE COMPONENT OF ABC TRANSPORTER YHHJ-RELATED"/>
    <property type="match status" value="1"/>
</dbReference>
<evidence type="ECO:0000259" key="7">
    <source>
        <dbReference type="Pfam" id="PF12698"/>
    </source>
</evidence>